<evidence type="ECO:0000259" key="2">
    <source>
        <dbReference type="Pfam" id="PF13439"/>
    </source>
</evidence>
<evidence type="ECO:0000259" key="1">
    <source>
        <dbReference type="Pfam" id="PF00534"/>
    </source>
</evidence>
<dbReference type="InterPro" id="IPR001296">
    <property type="entry name" value="Glyco_trans_1"/>
</dbReference>
<feature type="domain" description="Glycosyltransferase subfamily 4-like N-terminal" evidence="2">
    <location>
        <begin position="21"/>
        <end position="163"/>
    </location>
</feature>
<dbReference type="SUPFAM" id="SSF53756">
    <property type="entry name" value="UDP-Glycosyltransferase/glycogen phosphorylase"/>
    <property type="match status" value="1"/>
</dbReference>
<dbReference type="Gene3D" id="3.40.50.2000">
    <property type="entry name" value="Glycogen Phosphorylase B"/>
    <property type="match status" value="2"/>
</dbReference>
<dbReference type="InterPro" id="IPR050194">
    <property type="entry name" value="Glycosyltransferase_grp1"/>
</dbReference>
<gene>
    <name evidence="3" type="ORF">SAMN05192534_102113</name>
</gene>
<keyword evidence="3" id="KW-0808">Transferase</keyword>
<feature type="domain" description="Glycosyl transferase family 1" evidence="1">
    <location>
        <begin position="174"/>
        <end position="340"/>
    </location>
</feature>
<organism evidence="3 4">
    <name type="scientific">Alteribacillus persepolensis</name>
    <dbReference type="NCBI Taxonomy" id="568899"/>
    <lineage>
        <taxon>Bacteria</taxon>
        <taxon>Bacillati</taxon>
        <taxon>Bacillota</taxon>
        <taxon>Bacilli</taxon>
        <taxon>Bacillales</taxon>
        <taxon>Bacillaceae</taxon>
        <taxon>Alteribacillus</taxon>
    </lineage>
</organism>
<keyword evidence="4" id="KW-1185">Reference proteome</keyword>
<sequence>MRILVISNMYPSHEAPTFGIFVKNQVEALVKQGNHVDVAAITNPKMGKKNVLHKYSTWLLQAGRGLLARKSSYDIVHAHYAFPSGMMARWFKRRFNIPYVVTCHGGDLNKMAKKGRFFRKQTERILQEASHVIAVGRDLEEQVIHDFHVPKDKVSVFSMGVDQNVFHPRGSSVRSQLELSDNQKHVLYVGNIIEEKGIADLVEALALLRQHVPEVILHVVGQPKQAEYFASLTRRIETLQLSGHIHFHGAKPQSEVADWMSAADVFVLPSHTEGFGLVAVEAMACATPVVGTEVGGLTHLLSDGAGVAAEPKNPSSLADSIEQVLSNDVLRQRLIKAGQQKAAANDAEQITKNVLSIYKQAQQKQGERQ</sequence>
<dbReference type="AlphaFoldDB" id="A0A1G8AD64"/>
<dbReference type="Proteomes" id="UP000199163">
    <property type="component" value="Unassembled WGS sequence"/>
</dbReference>
<dbReference type="RefSeq" id="WP_091271370.1">
    <property type="nucleotide sequence ID" value="NZ_FNDK01000002.1"/>
</dbReference>
<dbReference type="InterPro" id="IPR028098">
    <property type="entry name" value="Glyco_trans_4-like_N"/>
</dbReference>
<dbReference type="STRING" id="568899.SAMN05192534_102113"/>
<dbReference type="Pfam" id="PF00534">
    <property type="entry name" value="Glycos_transf_1"/>
    <property type="match status" value="1"/>
</dbReference>
<accession>A0A1G8AD64</accession>
<dbReference type="PANTHER" id="PTHR45947:SF3">
    <property type="entry name" value="SULFOQUINOVOSYL TRANSFERASE SQD2"/>
    <property type="match status" value="1"/>
</dbReference>
<proteinExistence type="predicted"/>
<name>A0A1G8AD64_9BACI</name>
<dbReference type="GO" id="GO:0016757">
    <property type="term" value="F:glycosyltransferase activity"/>
    <property type="evidence" value="ECO:0007669"/>
    <property type="project" value="InterPro"/>
</dbReference>
<reference evidence="3 4" key="1">
    <citation type="submission" date="2016-10" db="EMBL/GenBank/DDBJ databases">
        <authorList>
            <person name="de Groot N.N."/>
        </authorList>
    </citation>
    <scope>NUCLEOTIDE SEQUENCE [LARGE SCALE GENOMIC DNA]</scope>
    <source>
        <strain evidence="3 4">DSM 21632</strain>
    </source>
</reference>
<protein>
    <submittedName>
        <fullName evidence="3">Glycosyltransferase involved in cell wall bisynthesis</fullName>
    </submittedName>
</protein>
<evidence type="ECO:0000313" key="3">
    <source>
        <dbReference type="EMBL" id="SDH18839.1"/>
    </source>
</evidence>
<dbReference type="Pfam" id="PF13439">
    <property type="entry name" value="Glyco_transf_4"/>
    <property type="match status" value="1"/>
</dbReference>
<dbReference type="OrthoDB" id="179766at2"/>
<dbReference type="EMBL" id="FNDK01000002">
    <property type="protein sequence ID" value="SDH18839.1"/>
    <property type="molecule type" value="Genomic_DNA"/>
</dbReference>
<dbReference type="PANTHER" id="PTHR45947">
    <property type="entry name" value="SULFOQUINOVOSYL TRANSFERASE SQD2"/>
    <property type="match status" value="1"/>
</dbReference>
<evidence type="ECO:0000313" key="4">
    <source>
        <dbReference type="Proteomes" id="UP000199163"/>
    </source>
</evidence>